<reference evidence="1 2" key="1">
    <citation type="submission" date="2018-06" db="EMBL/GenBank/DDBJ databases">
        <title>Flavobacterium sp IMCC34762, genome.</title>
        <authorList>
            <person name="Joung Y."/>
            <person name="Cho J."/>
            <person name="Song J."/>
        </authorList>
    </citation>
    <scope>NUCLEOTIDE SEQUENCE [LARGE SCALE GENOMIC DNA]</scope>
    <source>
        <strain evidence="1 2">IMCC34762</strain>
    </source>
</reference>
<name>A0A2W7VPT9_9FLAO</name>
<comment type="caution">
    <text evidence="1">The sequence shown here is derived from an EMBL/GenBank/DDBJ whole genome shotgun (WGS) entry which is preliminary data.</text>
</comment>
<sequence length="300" mass="34012">MAIDFSITSAVTSTGRTAFNAQRINSTETKFNIGNKTRYEGNVGLFNTSITTGLAYKPEDYSTEYGFWAYFIYPTAMAESSGSFKCLNTYDRAQFTFSFMQYAAHVPNGDFIKFFRKLLQLPNATDYFPKLVLSNNRILYKSSSGVLSPLESDSSSQALMDYLNPTLNEIENQELICAARFVHWATNDANHRKIQVETAIDMYKENMKSYHNRYGLNNVPANVCQMICDIRHQGRAKSDRIALAINTNGNYDKAFSNLCTIGNTNYQTRINTVRNTIKKLTDIGKFSMKYDGNSNEFVTI</sequence>
<organism evidence="1 2">
    <name type="scientific">Flavobacterium aquariorum</name>
    <dbReference type="NCBI Taxonomy" id="2217670"/>
    <lineage>
        <taxon>Bacteria</taxon>
        <taxon>Pseudomonadati</taxon>
        <taxon>Bacteroidota</taxon>
        <taxon>Flavobacteriia</taxon>
        <taxon>Flavobacteriales</taxon>
        <taxon>Flavobacteriaceae</taxon>
        <taxon>Flavobacterium</taxon>
    </lineage>
</organism>
<keyword evidence="2" id="KW-1185">Reference proteome</keyword>
<dbReference type="AlphaFoldDB" id="A0A2W7VPT9"/>
<dbReference type="RefSeq" id="WP_111409187.1">
    <property type="nucleotide sequence ID" value="NZ_QKXH01000003.1"/>
</dbReference>
<evidence type="ECO:0000313" key="2">
    <source>
        <dbReference type="Proteomes" id="UP000249177"/>
    </source>
</evidence>
<protein>
    <submittedName>
        <fullName evidence="1">Uncharacterized protein</fullName>
    </submittedName>
</protein>
<proteinExistence type="predicted"/>
<dbReference type="OrthoDB" id="3078754at2"/>
<gene>
    <name evidence="1" type="ORF">DOS84_05880</name>
</gene>
<dbReference type="Proteomes" id="UP000249177">
    <property type="component" value="Unassembled WGS sequence"/>
</dbReference>
<dbReference type="EMBL" id="QKXH01000003">
    <property type="protein sequence ID" value="PZX94152.1"/>
    <property type="molecule type" value="Genomic_DNA"/>
</dbReference>
<accession>A0A2W7VPT9</accession>
<evidence type="ECO:0000313" key="1">
    <source>
        <dbReference type="EMBL" id="PZX94152.1"/>
    </source>
</evidence>